<proteinExistence type="predicted"/>
<keyword evidence="2" id="KW-0614">Plasmid</keyword>
<sequence length="112" mass="12027">MSDIRTLTAAYVAAFDARDLDKVAGFLAEGFQLTDPEVTALTPKPAVLDYIKGLFDAHPGLSFVAHRVLVDGDASVIHFTLTLGETVLDGVDVIAWDGDKMTSMQAYLTPRG</sequence>
<accession>A0ABY8QN57</accession>
<dbReference type="InterPro" id="IPR032710">
    <property type="entry name" value="NTF2-like_dom_sf"/>
</dbReference>
<feature type="domain" description="SnoaL-like" evidence="1">
    <location>
        <begin position="10"/>
        <end position="103"/>
    </location>
</feature>
<reference evidence="2 3" key="1">
    <citation type="submission" date="2023-05" db="EMBL/GenBank/DDBJ databases">
        <title>YMD87, complete Genome.</title>
        <authorList>
            <person name="Zhang J."/>
            <person name="Xu X."/>
        </authorList>
    </citation>
    <scope>NUCLEOTIDE SEQUENCE [LARGE SCALE GENOMIC DNA]</scope>
    <source>
        <strain evidence="2 3">YMD87</strain>
        <plasmid evidence="2 3">unnamed3</plasmid>
    </source>
</reference>
<dbReference type="GO" id="GO:0016874">
    <property type="term" value="F:ligase activity"/>
    <property type="evidence" value="ECO:0007669"/>
    <property type="project" value="UniProtKB-KW"/>
</dbReference>
<evidence type="ECO:0000313" key="2">
    <source>
        <dbReference type="EMBL" id="WGW06065.1"/>
    </source>
</evidence>
<keyword evidence="3" id="KW-1185">Reference proteome</keyword>
<dbReference type="Pfam" id="PF12680">
    <property type="entry name" value="SnoaL_2"/>
    <property type="match status" value="1"/>
</dbReference>
<dbReference type="InterPro" id="IPR037401">
    <property type="entry name" value="SnoaL-like"/>
</dbReference>
<evidence type="ECO:0000313" key="3">
    <source>
        <dbReference type="Proteomes" id="UP001241605"/>
    </source>
</evidence>
<gene>
    <name evidence="2" type="ORF">QF118_19660</name>
</gene>
<name>A0ABY8QN57_9RHOB</name>
<dbReference type="RefSeq" id="WP_282302688.1">
    <property type="nucleotide sequence ID" value="NZ_CP124619.1"/>
</dbReference>
<dbReference type="EMBL" id="CP124619">
    <property type="protein sequence ID" value="WGW06065.1"/>
    <property type="molecule type" value="Genomic_DNA"/>
</dbReference>
<dbReference type="Proteomes" id="UP001241605">
    <property type="component" value="Plasmid unnamed3"/>
</dbReference>
<geneLocation type="plasmid" evidence="2 3">
    <name>unnamed3</name>
</geneLocation>
<keyword evidence="2" id="KW-0436">Ligase</keyword>
<protein>
    <submittedName>
        <fullName evidence="2">Nuclear transport factor 2 family protein</fullName>
    </submittedName>
</protein>
<evidence type="ECO:0000259" key="1">
    <source>
        <dbReference type="Pfam" id="PF12680"/>
    </source>
</evidence>
<dbReference type="SUPFAM" id="SSF54427">
    <property type="entry name" value="NTF2-like"/>
    <property type="match status" value="1"/>
</dbReference>
<dbReference type="Gene3D" id="3.10.450.50">
    <property type="match status" value="1"/>
</dbReference>
<organism evidence="2 3">
    <name type="scientific">Tropicibacter oceani</name>
    <dbReference type="NCBI Taxonomy" id="3058420"/>
    <lineage>
        <taxon>Bacteria</taxon>
        <taxon>Pseudomonadati</taxon>
        <taxon>Pseudomonadota</taxon>
        <taxon>Alphaproteobacteria</taxon>
        <taxon>Rhodobacterales</taxon>
        <taxon>Roseobacteraceae</taxon>
        <taxon>Tropicibacter</taxon>
    </lineage>
</organism>